<evidence type="ECO:0000256" key="2">
    <source>
        <dbReference type="ARBA" id="ARBA00023002"/>
    </source>
</evidence>
<dbReference type="SUPFAM" id="SSF51735">
    <property type="entry name" value="NAD(P)-binding Rossmann-fold domains"/>
    <property type="match status" value="1"/>
</dbReference>
<evidence type="ECO:0000313" key="5">
    <source>
        <dbReference type="EMBL" id="SDG21687.1"/>
    </source>
</evidence>
<dbReference type="PIRSF" id="PIRSF000126">
    <property type="entry name" value="11-beta-HSD1"/>
    <property type="match status" value="1"/>
</dbReference>
<dbReference type="PANTHER" id="PTHR43115">
    <property type="entry name" value="DEHYDROGENASE/REDUCTASE SDR FAMILY MEMBER 11"/>
    <property type="match status" value="1"/>
</dbReference>
<evidence type="ECO:0000259" key="4">
    <source>
        <dbReference type="SMART" id="SM00822"/>
    </source>
</evidence>
<keyword evidence="2" id="KW-0560">Oxidoreductase</keyword>
<comment type="similarity">
    <text evidence="1 3">Belongs to the short-chain dehydrogenases/reductases (SDR) family.</text>
</comment>
<dbReference type="Proteomes" id="UP000199076">
    <property type="component" value="Unassembled WGS sequence"/>
</dbReference>
<dbReference type="InterPro" id="IPR020904">
    <property type="entry name" value="Sc_DH/Rdtase_CS"/>
</dbReference>
<dbReference type="Pfam" id="PF00106">
    <property type="entry name" value="adh_short"/>
    <property type="match status" value="1"/>
</dbReference>
<organism evidence="5 6">
    <name type="scientific">Halorientalis regularis</name>
    <dbReference type="NCBI Taxonomy" id="660518"/>
    <lineage>
        <taxon>Archaea</taxon>
        <taxon>Methanobacteriati</taxon>
        <taxon>Methanobacteriota</taxon>
        <taxon>Stenosarchaea group</taxon>
        <taxon>Halobacteria</taxon>
        <taxon>Halobacteriales</taxon>
        <taxon>Haloarculaceae</taxon>
        <taxon>Halorientalis</taxon>
    </lineage>
</organism>
<gene>
    <name evidence="5" type="ORF">SAMN05216218_11844</name>
</gene>
<protein>
    <submittedName>
        <fullName evidence="5">NADP-dependent 3-hydroxy acid dehydrogenase YdfG</fullName>
    </submittedName>
</protein>
<evidence type="ECO:0000256" key="3">
    <source>
        <dbReference type="RuleBase" id="RU000363"/>
    </source>
</evidence>
<dbReference type="FunFam" id="3.40.50.720:FF:000047">
    <property type="entry name" value="NADP-dependent L-serine/L-allo-threonine dehydrogenase"/>
    <property type="match status" value="1"/>
</dbReference>
<dbReference type="GO" id="GO:0016616">
    <property type="term" value="F:oxidoreductase activity, acting on the CH-OH group of donors, NAD or NADP as acceptor"/>
    <property type="evidence" value="ECO:0007669"/>
    <property type="project" value="UniProtKB-ARBA"/>
</dbReference>
<reference evidence="6" key="1">
    <citation type="submission" date="2016-10" db="EMBL/GenBank/DDBJ databases">
        <authorList>
            <person name="Varghese N."/>
            <person name="Submissions S."/>
        </authorList>
    </citation>
    <scope>NUCLEOTIDE SEQUENCE [LARGE SCALE GENOMIC DNA]</scope>
    <source>
        <strain evidence="6">IBRC-M 10760</strain>
    </source>
</reference>
<dbReference type="PRINTS" id="PR00080">
    <property type="entry name" value="SDRFAMILY"/>
</dbReference>
<dbReference type="OrthoDB" id="7442at2157"/>
<evidence type="ECO:0000313" key="6">
    <source>
        <dbReference type="Proteomes" id="UP000199076"/>
    </source>
</evidence>
<dbReference type="STRING" id="660518.SAMN05216218_11844"/>
<dbReference type="AlphaFoldDB" id="A0A1G7SF41"/>
<dbReference type="InterPro" id="IPR002347">
    <property type="entry name" value="SDR_fam"/>
</dbReference>
<proteinExistence type="inferred from homology"/>
<dbReference type="EMBL" id="FNBK01000018">
    <property type="protein sequence ID" value="SDG21687.1"/>
    <property type="molecule type" value="Genomic_DNA"/>
</dbReference>
<dbReference type="InterPro" id="IPR036291">
    <property type="entry name" value="NAD(P)-bd_dom_sf"/>
</dbReference>
<feature type="domain" description="Ketoreductase" evidence="4">
    <location>
        <begin position="11"/>
        <end position="195"/>
    </location>
</feature>
<accession>A0A1G7SF41</accession>
<dbReference type="SMART" id="SM00822">
    <property type="entry name" value="PKS_KR"/>
    <property type="match status" value="1"/>
</dbReference>
<dbReference type="RefSeq" id="WP_092694966.1">
    <property type="nucleotide sequence ID" value="NZ_FNBK01000018.1"/>
</dbReference>
<sequence length="252" mass="26782">MSTTPHDLDDDVALVTGASSGIGRATAKTLADAGAAVAVTARRTDRIEALAEEIESEGGEALAITADVTETDDVERMIERTREELGGLDILVNNAGVMLLAPVIRADLDDLQQMLDVNLMGLMAATRKALPGMLEQDSGHIVNISSVAGRRANEASGGYSATKFGVNAFSESLRKETADSGVRVTVIEPGAVDTELGQHIPDEQVMERMAEMVQDMTVLQPEDIAAAIRYAVTQPPRVSVNELLVRPTDQQS</sequence>
<dbReference type="PRINTS" id="PR00081">
    <property type="entry name" value="GDHRDH"/>
</dbReference>
<dbReference type="PANTHER" id="PTHR43115:SF4">
    <property type="entry name" value="DEHYDROGENASE_REDUCTASE SDR FAMILY MEMBER 11"/>
    <property type="match status" value="1"/>
</dbReference>
<dbReference type="Gene3D" id="3.40.50.720">
    <property type="entry name" value="NAD(P)-binding Rossmann-like Domain"/>
    <property type="match status" value="1"/>
</dbReference>
<dbReference type="PROSITE" id="PS00061">
    <property type="entry name" value="ADH_SHORT"/>
    <property type="match status" value="1"/>
</dbReference>
<dbReference type="InterPro" id="IPR057326">
    <property type="entry name" value="KR_dom"/>
</dbReference>
<evidence type="ECO:0000256" key="1">
    <source>
        <dbReference type="ARBA" id="ARBA00006484"/>
    </source>
</evidence>
<name>A0A1G7SF41_9EURY</name>
<keyword evidence="6" id="KW-1185">Reference proteome</keyword>